<dbReference type="EMBL" id="KN122228">
    <property type="protein sequence ID" value="KFO31975.1"/>
    <property type="molecule type" value="Genomic_DNA"/>
</dbReference>
<organism evidence="1 2">
    <name type="scientific">Fukomys damarensis</name>
    <name type="common">Damaraland mole rat</name>
    <name type="synonym">Cryptomys damarensis</name>
    <dbReference type="NCBI Taxonomy" id="885580"/>
    <lineage>
        <taxon>Eukaryota</taxon>
        <taxon>Metazoa</taxon>
        <taxon>Chordata</taxon>
        <taxon>Craniata</taxon>
        <taxon>Vertebrata</taxon>
        <taxon>Euteleostomi</taxon>
        <taxon>Mammalia</taxon>
        <taxon>Eutheria</taxon>
        <taxon>Euarchontoglires</taxon>
        <taxon>Glires</taxon>
        <taxon>Rodentia</taxon>
        <taxon>Hystricomorpha</taxon>
        <taxon>Bathyergidae</taxon>
        <taxon>Fukomys</taxon>
    </lineage>
</organism>
<protein>
    <submittedName>
        <fullName evidence="1">Uncharacterized protein</fullName>
    </submittedName>
</protein>
<keyword evidence="2" id="KW-1185">Reference proteome</keyword>
<dbReference type="AlphaFoldDB" id="A0A091DNV7"/>
<sequence>MGLRASGAPEKLLTVPRQRLTAHAFCISEVKNKSGFRIRAAAPHLCLHLLKLQLPPVRLIQSPMLDATHPVGLVVMETALVVLETP</sequence>
<name>A0A091DNV7_FUKDA</name>
<evidence type="ECO:0000313" key="2">
    <source>
        <dbReference type="Proteomes" id="UP000028990"/>
    </source>
</evidence>
<dbReference type="Proteomes" id="UP000028990">
    <property type="component" value="Unassembled WGS sequence"/>
</dbReference>
<reference evidence="1 2" key="1">
    <citation type="submission" date="2013-11" db="EMBL/GenBank/DDBJ databases">
        <title>The Damaraland mole rat (Fukomys damarensis) genome and evolution of African mole rats.</title>
        <authorList>
            <person name="Gladyshev V.N."/>
            <person name="Fang X."/>
        </authorList>
    </citation>
    <scope>NUCLEOTIDE SEQUENCE [LARGE SCALE GENOMIC DNA]</scope>
    <source>
        <tissue evidence="1">Liver</tissue>
    </source>
</reference>
<evidence type="ECO:0000313" key="1">
    <source>
        <dbReference type="EMBL" id="KFO31975.1"/>
    </source>
</evidence>
<gene>
    <name evidence="1" type="ORF">H920_06544</name>
</gene>
<accession>A0A091DNV7</accession>
<proteinExistence type="predicted"/>